<dbReference type="Proteomes" id="UP000434241">
    <property type="component" value="Unassembled WGS sequence"/>
</dbReference>
<dbReference type="Pfam" id="PF00512">
    <property type="entry name" value="HisKA"/>
    <property type="match status" value="1"/>
</dbReference>
<dbReference type="CDD" id="cd00130">
    <property type="entry name" value="PAS"/>
    <property type="match status" value="1"/>
</dbReference>
<feature type="domain" description="Response regulatory" evidence="9">
    <location>
        <begin position="940"/>
        <end position="1061"/>
    </location>
</feature>
<feature type="domain" description="Histidine kinase" evidence="8">
    <location>
        <begin position="695"/>
        <end position="920"/>
    </location>
</feature>
<comment type="caution">
    <text evidence="11">The sequence shown here is derived from an EMBL/GenBank/DDBJ whole genome shotgun (WGS) entry which is preliminary data.</text>
</comment>
<dbReference type="AlphaFoldDB" id="A0A6N7V276"/>
<keyword evidence="4" id="KW-0808">Transferase</keyword>
<dbReference type="InterPro" id="IPR004358">
    <property type="entry name" value="Sig_transdc_His_kin-like_C"/>
</dbReference>
<dbReference type="SMART" id="SM00387">
    <property type="entry name" value="HATPase_c"/>
    <property type="match status" value="1"/>
</dbReference>
<dbReference type="InterPro" id="IPR003594">
    <property type="entry name" value="HATPase_dom"/>
</dbReference>
<reference evidence="11 12" key="1">
    <citation type="submission" date="2019-08" db="EMBL/GenBank/DDBJ databases">
        <title>In-depth cultivation of the pig gut microbiome towards novel bacterial diversity and tailored functional studies.</title>
        <authorList>
            <person name="Wylensek D."/>
            <person name="Hitch T.C.A."/>
            <person name="Clavel T."/>
        </authorList>
    </citation>
    <scope>NUCLEOTIDE SEQUENCE [LARGE SCALE GENOMIC DNA]</scope>
    <source>
        <strain evidence="11 12">LKV-472-APC-3</strain>
    </source>
</reference>
<keyword evidence="12" id="KW-1185">Reference proteome</keyword>
<dbReference type="PRINTS" id="PR00344">
    <property type="entry name" value="BCTRLSENSOR"/>
</dbReference>
<dbReference type="InterPro" id="IPR001789">
    <property type="entry name" value="Sig_transdc_resp-reg_receiver"/>
</dbReference>
<dbReference type="SUPFAM" id="SSF52172">
    <property type="entry name" value="CheY-like"/>
    <property type="match status" value="1"/>
</dbReference>
<dbReference type="Pfam" id="PF00072">
    <property type="entry name" value="Response_reg"/>
    <property type="match status" value="1"/>
</dbReference>
<dbReference type="InterPro" id="IPR036890">
    <property type="entry name" value="HATPase_C_sf"/>
</dbReference>
<dbReference type="GO" id="GO:0000155">
    <property type="term" value="F:phosphorelay sensor kinase activity"/>
    <property type="evidence" value="ECO:0007669"/>
    <property type="project" value="InterPro"/>
</dbReference>
<keyword evidence="5" id="KW-0902">Two-component regulatory system</keyword>
<comment type="catalytic activity">
    <reaction evidence="1">
        <text>ATP + protein L-histidine = ADP + protein N-phospho-L-histidine.</text>
        <dbReference type="EC" id="2.7.13.3"/>
    </reaction>
</comment>
<dbReference type="RefSeq" id="WP_154555898.1">
    <property type="nucleotide sequence ID" value="NZ_VUMR01000019.1"/>
</dbReference>
<dbReference type="GeneID" id="93158632"/>
<evidence type="ECO:0000259" key="9">
    <source>
        <dbReference type="PROSITE" id="PS50110"/>
    </source>
</evidence>
<evidence type="ECO:0000256" key="3">
    <source>
        <dbReference type="ARBA" id="ARBA00022553"/>
    </source>
</evidence>
<dbReference type="Gene3D" id="3.30.450.20">
    <property type="entry name" value="PAS domain"/>
    <property type="match status" value="1"/>
</dbReference>
<dbReference type="InterPro" id="IPR001610">
    <property type="entry name" value="PAC"/>
</dbReference>
<dbReference type="CDD" id="cd00082">
    <property type="entry name" value="HisKA"/>
    <property type="match status" value="1"/>
</dbReference>
<dbReference type="InterPro" id="IPR005467">
    <property type="entry name" value="His_kinase_dom"/>
</dbReference>
<dbReference type="SMART" id="SM00448">
    <property type="entry name" value="REC"/>
    <property type="match status" value="1"/>
</dbReference>
<dbReference type="SUPFAM" id="SSF55785">
    <property type="entry name" value="PYP-like sensor domain (PAS domain)"/>
    <property type="match status" value="1"/>
</dbReference>
<dbReference type="Gene3D" id="1.10.287.130">
    <property type="match status" value="1"/>
</dbReference>
<dbReference type="SUPFAM" id="SSF47384">
    <property type="entry name" value="Homodimeric domain of signal transducing histidine kinase"/>
    <property type="match status" value="1"/>
</dbReference>
<evidence type="ECO:0000313" key="12">
    <source>
        <dbReference type="Proteomes" id="UP000434241"/>
    </source>
</evidence>
<evidence type="ECO:0000259" key="10">
    <source>
        <dbReference type="PROSITE" id="PS50113"/>
    </source>
</evidence>
<dbReference type="PROSITE" id="PS50113">
    <property type="entry name" value="PAC"/>
    <property type="match status" value="1"/>
</dbReference>
<name>A0A6N7V276_9FIRM</name>
<dbReference type="Gene3D" id="3.30.565.10">
    <property type="entry name" value="Histidine kinase-like ATPase, C-terminal domain"/>
    <property type="match status" value="1"/>
</dbReference>
<feature type="coiled-coil region" evidence="7">
    <location>
        <begin position="380"/>
        <end position="407"/>
    </location>
</feature>
<dbReference type="Gene3D" id="3.40.50.2300">
    <property type="match status" value="1"/>
</dbReference>
<dbReference type="PANTHER" id="PTHR45339">
    <property type="entry name" value="HYBRID SIGNAL TRANSDUCTION HISTIDINE KINASE J"/>
    <property type="match status" value="1"/>
</dbReference>
<dbReference type="SMART" id="SM00388">
    <property type="entry name" value="HisKA"/>
    <property type="match status" value="1"/>
</dbReference>
<accession>A0A6N7V276</accession>
<feature type="modified residue" description="4-aspartylphosphate" evidence="6">
    <location>
        <position position="992"/>
    </location>
</feature>
<evidence type="ECO:0000256" key="2">
    <source>
        <dbReference type="ARBA" id="ARBA00012438"/>
    </source>
</evidence>
<keyword evidence="4" id="KW-0418">Kinase</keyword>
<dbReference type="PROSITE" id="PS50109">
    <property type="entry name" value="HIS_KIN"/>
    <property type="match status" value="1"/>
</dbReference>
<organism evidence="11 12">
    <name type="scientific">Holdemanella porci</name>
    <dbReference type="NCBI Taxonomy" id="2652276"/>
    <lineage>
        <taxon>Bacteria</taxon>
        <taxon>Bacillati</taxon>
        <taxon>Bacillota</taxon>
        <taxon>Erysipelotrichia</taxon>
        <taxon>Erysipelotrichales</taxon>
        <taxon>Erysipelotrichaceae</taxon>
        <taxon>Holdemanella</taxon>
    </lineage>
</organism>
<dbReference type="InterPro" id="IPR000700">
    <property type="entry name" value="PAS-assoc_C"/>
</dbReference>
<evidence type="ECO:0000256" key="6">
    <source>
        <dbReference type="PROSITE-ProRule" id="PRU00169"/>
    </source>
</evidence>
<evidence type="ECO:0000259" key="8">
    <source>
        <dbReference type="PROSITE" id="PS50109"/>
    </source>
</evidence>
<dbReference type="EMBL" id="VUMR01000019">
    <property type="protein sequence ID" value="MSS56250.1"/>
    <property type="molecule type" value="Genomic_DNA"/>
</dbReference>
<dbReference type="SUPFAM" id="SSF55874">
    <property type="entry name" value="ATPase domain of HSP90 chaperone/DNA topoisomerase II/histidine kinase"/>
    <property type="match status" value="1"/>
</dbReference>
<evidence type="ECO:0000313" key="11">
    <source>
        <dbReference type="EMBL" id="MSS56250.1"/>
    </source>
</evidence>
<keyword evidence="7" id="KW-0175">Coiled coil</keyword>
<evidence type="ECO:0000256" key="5">
    <source>
        <dbReference type="ARBA" id="ARBA00023012"/>
    </source>
</evidence>
<dbReference type="InterPro" id="IPR011006">
    <property type="entry name" value="CheY-like_superfamily"/>
</dbReference>
<dbReference type="InterPro" id="IPR003661">
    <property type="entry name" value="HisK_dim/P_dom"/>
</dbReference>
<dbReference type="PANTHER" id="PTHR45339:SF1">
    <property type="entry name" value="HYBRID SIGNAL TRANSDUCTION HISTIDINE KINASE J"/>
    <property type="match status" value="1"/>
</dbReference>
<gene>
    <name evidence="11" type="ORF">FYJ55_04925</name>
</gene>
<dbReference type="Pfam" id="PF02518">
    <property type="entry name" value="HATPase_c"/>
    <property type="match status" value="1"/>
</dbReference>
<dbReference type="EC" id="2.7.13.3" evidence="2"/>
<evidence type="ECO:0000256" key="1">
    <source>
        <dbReference type="ARBA" id="ARBA00000085"/>
    </source>
</evidence>
<sequence>MNQLLQEKRDAEQFLRLIAPKYMGVYILNRSTDRFRDVLAPEAFRAYAKVSEGSYSDAMRLYRDEYVSCDYREVIDQVLDYDYVYNVLASGNQVDVSYRKKDGTLIRLKISRYSDSDENLSVWVYTNEDSEDALYGELGEARYRIQFDDNEKPVEFIGSESLSKMLYGLTNEARIPFVRLWEHMHPQDVDGVREELKEIHILKDSEATYEAEFRLQNKEQQYRWYRAIGKPVLNEKGKIVSVYGFLIDIHKHKEKNLLQQRFISGLSHEYVTVWVINHDLTVELYQQTKKGDHIAQEAIEEFAKENNYKKGMEKYASEYVCEEDREDFLRNVNYRVVRERIKTEKVYPVFFQRKFNGKIDYFQACFAQISEDTDDFVLGFKLVNDIVEHEKERNDRLEEEKQILESLSSDFTAIYYLEVNSGKFEPVHIQNETNASELIKSYSGYKDFYEYAYQYAMRYIPKDEQPEFLWWFSRDNLKSLLKTQVSLTQNYRCYPNAQNHQYFETKVVKVSEDEEACHVLLGFRYIDDIIKKEKATQKRLQNALEEIKRSNETISAIAKSYSSIYKVDFETDTYERITGSDVIPKTGCASEKMFDVCEQDVAPEYRNIIHQFTNIETLTSRLEKEKDVLAEYRMADGNWHKLRIIVSKRNANGKAIQAIATIRIISETKRKELNLFFEAEQAKREAKIKTRFLQSMSHDMRTPLNGIAGMLHIADQNPKDLELQKTTRNKIHQSLNYLISLVNDVLDMNDLESDHFTEEEVDFDITKLVGNMNIDAQQLAQEKNIQYVLDWYEGQLSHSSFRGFPIYLSRILSIVVQNAVKFTPENGEIHVWMNEKCLDDSTSLLEFRCKDNGIGMSQDFIQHAFDLFAQEDSSSRSTYQGTGLSLSIAKKLVEYMHGNIQLESEKGVGTTVYIQIPFKLGRSIENKNNRNQQISLEGLYVLVAEDNDLNMEIVEYMLERNGIQVVCAKDGQEVIDLFEKSEVNEFDFILMDIMMPKLNGLDATRKIRALKRLDAKTIPIIAMSANAFVEDIMNSKLAGMNMHLAKPLDEIKLIEALKQCKKDEDFK</sequence>
<dbReference type="SMART" id="SM00086">
    <property type="entry name" value="PAC"/>
    <property type="match status" value="3"/>
</dbReference>
<evidence type="ECO:0000256" key="7">
    <source>
        <dbReference type="SAM" id="Coils"/>
    </source>
</evidence>
<dbReference type="PROSITE" id="PS50110">
    <property type="entry name" value="RESPONSE_REGULATORY"/>
    <property type="match status" value="1"/>
</dbReference>
<protein>
    <recommendedName>
        <fullName evidence="2">histidine kinase</fullName>
        <ecNumber evidence="2">2.7.13.3</ecNumber>
    </recommendedName>
</protein>
<feature type="domain" description="PAC" evidence="10">
    <location>
        <begin position="209"/>
        <end position="261"/>
    </location>
</feature>
<proteinExistence type="predicted"/>
<dbReference type="InterPro" id="IPR013655">
    <property type="entry name" value="PAS_fold_3"/>
</dbReference>
<dbReference type="InterPro" id="IPR000014">
    <property type="entry name" value="PAS"/>
</dbReference>
<feature type="coiled-coil region" evidence="7">
    <location>
        <begin position="526"/>
        <end position="553"/>
    </location>
</feature>
<evidence type="ECO:0000256" key="4">
    <source>
        <dbReference type="ARBA" id="ARBA00022777"/>
    </source>
</evidence>
<dbReference type="Pfam" id="PF08447">
    <property type="entry name" value="PAS_3"/>
    <property type="match status" value="1"/>
</dbReference>
<dbReference type="InterPro" id="IPR036097">
    <property type="entry name" value="HisK_dim/P_sf"/>
</dbReference>
<dbReference type="InterPro" id="IPR035965">
    <property type="entry name" value="PAS-like_dom_sf"/>
</dbReference>
<dbReference type="CDD" id="cd17546">
    <property type="entry name" value="REC_hyHK_CKI1_RcsC-like"/>
    <property type="match status" value="1"/>
</dbReference>
<keyword evidence="3 6" id="KW-0597">Phosphoprotein</keyword>